<dbReference type="SMART" id="SM00116">
    <property type="entry name" value="CBS"/>
    <property type="match status" value="2"/>
</dbReference>
<gene>
    <name evidence="4" type="ORF">MMF94_30160</name>
</gene>
<dbReference type="SUPFAM" id="SSF54631">
    <property type="entry name" value="CBS-domain pair"/>
    <property type="match status" value="1"/>
</dbReference>
<organism evidence="4 5">
    <name type="scientific">Pseudonocardia alaniniphila</name>
    <dbReference type="NCBI Taxonomy" id="75291"/>
    <lineage>
        <taxon>Bacteria</taxon>
        <taxon>Bacillati</taxon>
        <taxon>Actinomycetota</taxon>
        <taxon>Actinomycetes</taxon>
        <taxon>Pseudonocardiales</taxon>
        <taxon>Pseudonocardiaceae</taxon>
        <taxon>Pseudonocardia</taxon>
    </lineage>
</organism>
<dbReference type="Proteomes" id="UP001299970">
    <property type="component" value="Unassembled WGS sequence"/>
</dbReference>
<dbReference type="InterPro" id="IPR000644">
    <property type="entry name" value="CBS_dom"/>
</dbReference>
<reference evidence="4 5" key="1">
    <citation type="submission" date="2022-03" db="EMBL/GenBank/DDBJ databases">
        <title>Pseudonocardia alaer sp. nov., a novel actinomycete isolated from reed forest soil.</title>
        <authorList>
            <person name="Wang L."/>
        </authorList>
    </citation>
    <scope>NUCLEOTIDE SEQUENCE [LARGE SCALE GENOMIC DNA]</scope>
    <source>
        <strain evidence="4 5">Y-16303</strain>
    </source>
</reference>
<dbReference type="Gene3D" id="3.90.1280.20">
    <property type="match status" value="1"/>
</dbReference>
<proteinExistence type="predicted"/>
<dbReference type="RefSeq" id="WP_241040718.1">
    <property type="nucleotide sequence ID" value="NZ_BAAAJF010000032.1"/>
</dbReference>
<evidence type="ECO:0000313" key="4">
    <source>
        <dbReference type="EMBL" id="MCH6169985.1"/>
    </source>
</evidence>
<dbReference type="InterPro" id="IPR046342">
    <property type="entry name" value="CBS_dom_sf"/>
</dbReference>
<evidence type="ECO:0000256" key="1">
    <source>
        <dbReference type="ARBA" id="ARBA00023122"/>
    </source>
</evidence>
<accession>A0ABS9TN66</accession>
<dbReference type="EMBL" id="JAKXMK010000029">
    <property type="protein sequence ID" value="MCH6169985.1"/>
    <property type="molecule type" value="Genomic_DNA"/>
</dbReference>
<evidence type="ECO:0000259" key="3">
    <source>
        <dbReference type="PROSITE" id="PS51371"/>
    </source>
</evidence>
<keyword evidence="5" id="KW-1185">Reference proteome</keyword>
<name>A0ABS9TN66_9PSEU</name>
<protein>
    <submittedName>
        <fullName evidence="4">CBS domain-containing protein</fullName>
    </submittedName>
</protein>
<dbReference type="Pfam" id="PF00571">
    <property type="entry name" value="CBS"/>
    <property type="match status" value="2"/>
</dbReference>
<dbReference type="Gene3D" id="3.10.580.10">
    <property type="entry name" value="CBS-domain"/>
    <property type="match status" value="1"/>
</dbReference>
<dbReference type="InterPro" id="IPR051257">
    <property type="entry name" value="Diverse_CBS-Domain"/>
</dbReference>
<feature type="domain" description="CBS" evidence="3">
    <location>
        <begin position="27"/>
        <end position="83"/>
    </location>
</feature>
<keyword evidence="1 2" id="KW-0129">CBS domain</keyword>
<comment type="caution">
    <text evidence="4">The sequence shown here is derived from an EMBL/GenBank/DDBJ whole genome shotgun (WGS) entry which is preliminary data.</text>
</comment>
<evidence type="ECO:0000256" key="2">
    <source>
        <dbReference type="PROSITE-ProRule" id="PRU00703"/>
    </source>
</evidence>
<dbReference type="PANTHER" id="PTHR43080">
    <property type="entry name" value="CBS DOMAIN-CONTAINING PROTEIN CBSX3, MITOCHONDRIAL"/>
    <property type="match status" value="1"/>
</dbReference>
<dbReference type="PANTHER" id="PTHR43080:SF2">
    <property type="entry name" value="CBS DOMAIN-CONTAINING PROTEIN"/>
    <property type="match status" value="1"/>
</dbReference>
<feature type="domain" description="CBS" evidence="3">
    <location>
        <begin position="93"/>
        <end position="151"/>
    </location>
</feature>
<dbReference type="PROSITE" id="PS51371">
    <property type="entry name" value="CBS"/>
    <property type="match status" value="2"/>
</dbReference>
<evidence type="ECO:0000313" key="5">
    <source>
        <dbReference type="Proteomes" id="UP001299970"/>
    </source>
</evidence>
<sequence length="157" mass="16628">MTVPTDRRRLAATPETADEDPLLTHLMTTRVVAITADAPCTTALYLMAATGVRHLPVLDGNRCCGVVFEIDLARFATSACSPLVRANFRVGDLTRPAAPLPVTARRSDAARRMQDEHGDAVLVSDHGRLVGIVTATDLVHSLAGSSGPGDEDPDEEG</sequence>